<comment type="caution">
    <text evidence="1">The sequence shown here is derived from an EMBL/GenBank/DDBJ whole genome shotgun (WGS) entry which is preliminary data.</text>
</comment>
<evidence type="ECO:0000313" key="2">
    <source>
        <dbReference type="Proteomes" id="UP000604481"/>
    </source>
</evidence>
<protein>
    <submittedName>
        <fullName evidence="1">Uncharacterized protein</fullName>
    </submittedName>
</protein>
<dbReference type="Proteomes" id="UP000604481">
    <property type="component" value="Unassembled WGS sequence"/>
</dbReference>
<name>A0A8J7KAG9_9NEIS</name>
<dbReference type="RefSeq" id="WP_194115628.1">
    <property type="nucleotide sequence ID" value="NZ_JADFUA010000003.1"/>
</dbReference>
<dbReference type="EMBL" id="JADFUA010000003">
    <property type="protein sequence ID" value="MBE9609109.1"/>
    <property type="molecule type" value="Genomic_DNA"/>
</dbReference>
<sequence length="156" mass="18477">MTARKRTRFDTLLATFDAFYLALAALPDERIREEARRYGQTKQQTEQWLSEKKVTRGQLAEGWLQGLREIPEGFGGYPCAIRPQVIAAYYAALEQEYPQFLEQEAAKLQKVLNRGKIRTEREYYLIRNLVDQLEGKPEHKERLCRYYTLLEHFESR</sequence>
<dbReference type="AlphaFoldDB" id="A0A8J7KAG9"/>
<organism evidence="1 2">
    <name type="scientific">Chitinilyticum piscinae</name>
    <dbReference type="NCBI Taxonomy" id="2866724"/>
    <lineage>
        <taxon>Bacteria</taxon>
        <taxon>Pseudomonadati</taxon>
        <taxon>Pseudomonadota</taxon>
        <taxon>Betaproteobacteria</taxon>
        <taxon>Neisseriales</taxon>
        <taxon>Chitinibacteraceae</taxon>
        <taxon>Chitinilyticum</taxon>
    </lineage>
</organism>
<reference evidence="1 2" key="1">
    <citation type="submission" date="2020-10" db="EMBL/GenBank/DDBJ databases">
        <title>The genome sequence of Chitinilyticum litopenaei 4Y14.</title>
        <authorList>
            <person name="Liu Y."/>
        </authorList>
    </citation>
    <scope>NUCLEOTIDE SEQUENCE [LARGE SCALE GENOMIC DNA]</scope>
    <source>
        <strain evidence="1 2">4Y14</strain>
    </source>
</reference>
<proteinExistence type="predicted"/>
<gene>
    <name evidence="1" type="ORF">INR99_07095</name>
</gene>
<accession>A0A8J7KAG9</accession>
<keyword evidence="2" id="KW-1185">Reference proteome</keyword>
<evidence type="ECO:0000313" key="1">
    <source>
        <dbReference type="EMBL" id="MBE9609109.1"/>
    </source>
</evidence>